<dbReference type="AlphaFoldDB" id="A0A4R6RLV3"/>
<comment type="caution">
    <text evidence="1">The sequence shown here is derived from an EMBL/GenBank/DDBJ whole genome shotgun (WGS) entry which is preliminary data.</text>
</comment>
<protein>
    <recommendedName>
        <fullName evidence="3">FlgN protein</fullName>
    </recommendedName>
</protein>
<proteinExistence type="predicted"/>
<organism evidence="1 2">
    <name type="scientific">Oharaeibacter diazotrophicus</name>
    <dbReference type="NCBI Taxonomy" id="1920512"/>
    <lineage>
        <taxon>Bacteria</taxon>
        <taxon>Pseudomonadati</taxon>
        <taxon>Pseudomonadota</taxon>
        <taxon>Alphaproteobacteria</taxon>
        <taxon>Hyphomicrobiales</taxon>
        <taxon>Pleomorphomonadaceae</taxon>
        <taxon>Oharaeibacter</taxon>
    </lineage>
</organism>
<gene>
    <name evidence="1" type="ORF">EDD54_1542</name>
</gene>
<dbReference type="OrthoDB" id="7677847at2"/>
<evidence type="ECO:0000313" key="2">
    <source>
        <dbReference type="Proteomes" id="UP000294547"/>
    </source>
</evidence>
<dbReference type="Proteomes" id="UP000294547">
    <property type="component" value="Unassembled WGS sequence"/>
</dbReference>
<name>A0A4R6RLV3_9HYPH</name>
<keyword evidence="2" id="KW-1185">Reference proteome</keyword>
<evidence type="ECO:0000313" key="1">
    <source>
        <dbReference type="EMBL" id="TDP87643.1"/>
    </source>
</evidence>
<reference evidence="1 2" key="1">
    <citation type="submission" date="2019-03" db="EMBL/GenBank/DDBJ databases">
        <title>Genomic Encyclopedia of Type Strains, Phase IV (KMG-IV): sequencing the most valuable type-strain genomes for metagenomic binning, comparative biology and taxonomic classification.</title>
        <authorList>
            <person name="Goeker M."/>
        </authorList>
    </citation>
    <scope>NUCLEOTIDE SEQUENCE [LARGE SCALE GENOMIC DNA]</scope>
    <source>
        <strain evidence="1 2">DSM 102969</strain>
    </source>
</reference>
<dbReference type="EMBL" id="SNXY01000006">
    <property type="protein sequence ID" value="TDP87643.1"/>
    <property type="molecule type" value="Genomic_DNA"/>
</dbReference>
<sequence length="159" mass="17069">MNTQARPARPAQITSREIAVKVIAALGKSMDDLLALLEEETRLVRAGKLRAAAELAEPKQEQAALYTRLMLLARDEMKTLAAYDPAGIDALRRRHDLFRAEVQINLAVLATAQDVAEGLLRSVATEVGTAGQARTYGQRGALPTAAAVAARGIAINRNL</sequence>
<evidence type="ECO:0008006" key="3">
    <source>
        <dbReference type="Google" id="ProtNLM"/>
    </source>
</evidence>
<dbReference type="RefSeq" id="WP_126541632.1">
    <property type="nucleotide sequence ID" value="NZ_BSPM01000008.1"/>
</dbReference>
<accession>A0A4R6RLV3</accession>